<proteinExistence type="predicted"/>
<evidence type="ECO:0000313" key="1">
    <source>
        <dbReference type="EMBL" id="MFD1628790.1"/>
    </source>
</evidence>
<dbReference type="EMBL" id="JBHUDG010000003">
    <property type="protein sequence ID" value="MFD1628790.1"/>
    <property type="molecule type" value="Genomic_DNA"/>
</dbReference>
<name>A0ABW4I995_9SPHI</name>
<dbReference type="Gene3D" id="3.40.30.10">
    <property type="entry name" value="Glutaredoxin"/>
    <property type="match status" value="1"/>
</dbReference>
<organism evidence="1 2">
    <name type="scientific">Pseudopedobacter beijingensis</name>
    <dbReference type="NCBI Taxonomy" id="1207056"/>
    <lineage>
        <taxon>Bacteria</taxon>
        <taxon>Pseudomonadati</taxon>
        <taxon>Bacteroidota</taxon>
        <taxon>Sphingobacteriia</taxon>
        <taxon>Sphingobacteriales</taxon>
        <taxon>Sphingobacteriaceae</taxon>
        <taxon>Pseudopedobacter</taxon>
    </lineage>
</organism>
<reference evidence="2" key="1">
    <citation type="journal article" date="2019" name="Int. J. Syst. Evol. Microbiol.">
        <title>The Global Catalogue of Microorganisms (GCM) 10K type strain sequencing project: providing services to taxonomists for standard genome sequencing and annotation.</title>
        <authorList>
            <consortium name="The Broad Institute Genomics Platform"/>
            <consortium name="The Broad Institute Genome Sequencing Center for Infectious Disease"/>
            <person name="Wu L."/>
            <person name="Ma J."/>
        </authorList>
    </citation>
    <scope>NUCLEOTIDE SEQUENCE [LARGE SCALE GENOMIC DNA]</scope>
    <source>
        <strain evidence="2">CCUG 53762</strain>
    </source>
</reference>
<gene>
    <name evidence="1" type="primary">ytxJ</name>
    <name evidence="1" type="ORF">ACFSAH_02815</name>
</gene>
<accession>A0ABW4I995</accession>
<dbReference type="NCBIfam" id="TIGR04019">
    <property type="entry name" value="B_thiol_YtxJ"/>
    <property type="match status" value="1"/>
</dbReference>
<dbReference type="Pfam" id="PF11009">
    <property type="entry name" value="BrxC"/>
    <property type="match status" value="1"/>
</dbReference>
<comment type="caution">
    <text evidence="1">The sequence shown here is derived from an EMBL/GenBank/DDBJ whole genome shotgun (WGS) entry which is preliminary data.</text>
</comment>
<keyword evidence="2" id="KW-1185">Reference proteome</keyword>
<dbReference type="RefSeq" id="WP_379661175.1">
    <property type="nucleotide sequence ID" value="NZ_JBHUDG010000003.1"/>
</dbReference>
<sequence length="110" mass="12593">MNWIALEDGSQIEKMIENPQDSIIFKHSTRCSISLMAKKRIEMDSDLIPPGVDCYFLDLLKYRNLSDLIAERFHVHHESPQLLAIKAGECILDQSHGDISIDEVVIELEK</sequence>
<evidence type="ECO:0000313" key="2">
    <source>
        <dbReference type="Proteomes" id="UP001597118"/>
    </source>
</evidence>
<dbReference type="InterPro" id="IPR022551">
    <property type="entry name" value="BrxC"/>
</dbReference>
<dbReference type="Proteomes" id="UP001597118">
    <property type="component" value="Unassembled WGS sequence"/>
</dbReference>
<protein>
    <submittedName>
        <fullName evidence="1">Bacillithiol system redox-active protein YtxJ</fullName>
    </submittedName>
</protein>